<dbReference type="SMART" id="SM00355">
    <property type="entry name" value="ZnF_C2H2"/>
    <property type="match status" value="7"/>
</dbReference>
<dbReference type="InterPro" id="IPR036236">
    <property type="entry name" value="Znf_C2H2_sf"/>
</dbReference>
<evidence type="ECO:0000256" key="5">
    <source>
        <dbReference type="ARBA" id="ARBA00022771"/>
    </source>
</evidence>
<feature type="domain" description="C2H2-type" evidence="13">
    <location>
        <begin position="210"/>
        <end position="237"/>
    </location>
</feature>
<evidence type="ECO:0000256" key="2">
    <source>
        <dbReference type="ARBA" id="ARBA00006991"/>
    </source>
</evidence>
<dbReference type="AlphaFoldDB" id="A0A672INW1"/>
<protein>
    <submittedName>
        <fullName evidence="14">Zinc finger protein GLI4-like</fullName>
    </submittedName>
</protein>
<feature type="domain" description="C2H2-type" evidence="13">
    <location>
        <begin position="238"/>
        <end position="265"/>
    </location>
</feature>
<dbReference type="Pfam" id="PF13465">
    <property type="entry name" value="zf-H2C2_2"/>
    <property type="match status" value="1"/>
</dbReference>
<feature type="region of interest" description="Disordered" evidence="12">
    <location>
        <begin position="33"/>
        <end position="53"/>
    </location>
</feature>
<dbReference type="Ensembl" id="ENSSFAT00005045065.1">
    <property type="protein sequence ID" value="ENSSFAP00005043516.1"/>
    <property type="gene ID" value="ENSSFAG00005021510.1"/>
</dbReference>
<keyword evidence="7" id="KW-0805">Transcription regulation</keyword>
<evidence type="ECO:0000259" key="13">
    <source>
        <dbReference type="PROSITE" id="PS50157"/>
    </source>
</evidence>
<feature type="domain" description="C2H2-type" evidence="13">
    <location>
        <begin position="294"/>
        <end position="321"/>
    </location>
</feature>
<evidence type="ECO:0000256" key="10">
    <source>
        <dbReference type="ARBA" id="ARBA00023242"/>
    </source>
</evidence>
<accession>A0A672INW1</accession>
<evidence type="ECO:0000256" key="1">
    <source>
        <dbReference type="ARBA" id="ARBA00004123"/>
    </source>
</evidence>
<dbReference type="PROSITE" id="PS00028">
    <property type="entry name" value="ZINC_FINGER_C2H2_1"/>
    <property type="match status" value="7"/>
</dbReference>
<evidence type="ECO:0000256" key="4">
    <source>
        <dbReference type="ARBA" id="ARBA00022737"/>
    </source>
</evidence>
<reference evidence="14" key="2">
    <citation type="submission" date="2025-08" db="UniProtKB">
        <authorList>
            <consortium name="Ensembl"/>
        </authorList>
    </citation>
    <scope>IDENTIFICATION</scope>
</reference>
<name>A0A672INW1_SALFA</name>
<comment type="similarity">
    <text evidence="2">Belongs to the krueppel C2H2-type zinc-finger protein family.</text>
</comment>
<dbReference type="GO" id="GO:0005634">
    <property type="term" value="C:nucleus"/>
    <property type="evidence" value="ECO:0007669"/>
    <property type="project" value="UniProtKB-SubCell"/>
</dbReference>
<evidence type="ECO:0000256" key="9">
    <source>
        <dbReference type="ARBA" id="ARBA00023163"/>
    </source>
</evidence>
<dbReference type="Pfam" id="PF00096">
    <property type="entry name" value="zf-C2H2"/>
    <property type="match status" value="4"/>
</dbReference>
<dbReference type="FunFam" id="3.30.160.60:FF:001506">
    <property type="entry name" value="Zinc finger protein"/>
    <property type="match status" value="1"/>
</dbReference>
<feature type="compositionally biased region" description="Basic and acidic residues" evidence="12">
    <location>
        <begin position="37"/>
        <end position="46"/>
    </location>
</feature>
<evidence type="ECO:0000313" key="15">
    <source>
        <dbReference type="Proteomes" id="UP000472267"/>
    </source>
</evidence>
<gene>
    <name evidence="14" type="primary">LOC115408183</name>
</gene>
<dbReference type="GO" id="GO:0043565">
    <property type="term" value="F:sequence-specific DNA binding"/>
    <property type="evidence" value="ECO:0007669"/>
    <property type="project" value="TreeGrafter"/>
</dbReference>
<evidence type="ECO:0000256" key="7">
    <source>
        <dbReference type="ARBA" id="ARBA00023015"/>
    </source>
</evidence>
<dbReference type="FunFam" id="3.30.160.60:FF:000912">
    <property type="entry name" value="Zinc finger protein 660"/>
    <property type="match status" value="2"/>
</dbReference>
<dbReference type="GO" id="GO:0000981">
    <property type="term" value="F:DNA-binding transcription factor activity, RNA polymerase II-specific"/>
    <property type="evidence" value="ECO:0007669"/>
    <property type="project" value="TreeGrafter"/>
</dbReference>
<comment type="subcellular location">
    <subcellularLocation>
        <location evidence="1">Nucleus</location>
    </subcellularLocation>
</comment>
<keyword evidence="9" id="KW-0804">Transcription</keyword>
<evidence type="ECO:0000256" key="6">
    <source>
        <dbReference type="ARBA" id="ARBA00022833"/>
    </source>
</evidence>
<evidence type="ECO:0000256" key="12">
    <source>
        <dbReference type="SAM" id="MobiDB-lite"/>
    </source>
</evidence>
<dbReference type="InParanoid" id="A0A672INW1"/>
<keyword evidence="5 11" id="KW-0863">Zinc-finger</keyword>
<keyword evidence="8" id="KW-0238">DNA-binding</keyword>
<dbReference type="Proteomes" id="UP000472267">
    <property type="component" value="Chromosome 20"/>
</dbReference>
<dbReference type="FunFam" id="3.30.160.60:FF:002343">
    <property type="entry name" value="Zinc finger protein 33A"/>
    <property type="match status" value="1"/>
</dbReference>
<evidence type="ECO:0000256" key="11">
    <source>
        <dbReference type="PROSITE-ProRule" id="PRU00042"/>
    </source>
</evidence>
<evidence type="ECO:0000256" key="8">
    <source>
        <dbReference type="ARBA" id="ARBA00023125"/>
    </source>
</evidence>
<feature type="domain" description="C2H2-type" evidence="13">
    <location>
        <begin position="350"/>
        <end position="377"/>
    </location>
</feature>
<feature type="domain" description="C2H2-type" evidence="13">
    <location>
        <begin position="266"/>
        <end position="293"/>
    </location>
</feature>
<keyword evidence="10" id="KW-0539">Nucleus</keyword>
<dbReference type="PROSITE" id="PS50157">
    <property type="entry name" value="ZINC_FINGER_C2H2_2"/>
    <property type="match status" value="7"/>
</dbReference>
<evidence type="ECO:0000313" key="14">
    <source>
        <dbReference type="Ensembl" id="ENSSFAP00005043516.1"/>
    </source>
</evidence>
<dbReference type="FunFam" id="3.30.160.60:FF:001954">
    <property type="entry name" value="Zinc finger protein 787"/>
    <property type="match status" value="1"/>
</dbReference>
<keyword evidence="15" id="KW-1185">Reference proteome</keyword>
<evidence type="ECO:0000256" key="3">
    <source>
        <dbReference type="ARBA" id="ARBA00022723"/>
    </source>
</evidence>
<reference evidence="14" key="3">
    <citation type="submission" date="2025-09" db="UniProtKB">
        <authorList>
            <consortium name="Ensembl"/>
        </authorList>
    </citation>
    <scope>IDENTIFICATION</scope>
</reference>
<dbReference type="GO" id="GO:0003690">
    <property type="term" value="F:double-stranded DNA binding"/>
    <property type="evidence" value="ECO:0007669"/>
    <property type="project" value="UniProtKB-ARBA"/>
</dbReference>
<dbReference type="PANTHER" id="PTHR24408">
    <property type="entry name" value="ZINC FINGER PROTEIN"/>
    <property type="match status" value="1"/>
</dbReference>
<dbReference type="FunFam" id="3.30.160.60:FF:001370">
    <property type="entry name" value="Zinc finger protein"/>
    <property type="match status" value="1"/>
</dbReference>
<reference evidence="14" key="1">
    <citation type="submission" date="2019-06" db="EMBL/GenBank/DDBJ databases">
        <authorList>
            <consortium name="Wellcome Sanger Institute Data Sharing"/>
        </authorList>
    </citation>
    <scope>NUCLEOTIDE SEQUENCE [LARGE SCALE GENOMIC DNA]</scope>
</reference>
<feature type="domain" description="C2H2-type" evidence="13">
    <location>
        <begin position="182"/>
        <end position="209"/>
    </location>
</feature>
<dbReference type="PANTHER" id="PTHR24408:SF58">
    <property type="entry name" value="TRANSCRIPTION FACTOR (TFIIIA), PUTATIVE (AFU_ORTHOLOGUE AFUA_1G05150)-RELATED"/>
    <property type="match status" value="1"/>
</dbReference>
<keyword evidence="3" id="KW-0479">Metal-binding</keyword>
<dbReference type="FunFam" id="3.30.160.60:FF:000557">
    <property type="entry name" value="zinc finger and SCAN domain-containing protein 29"/>
    <property type="match status" value="1"/>
</dbReference>
<organism evidence="14 15">
    <name type="scientific">Salarias fasciatus</name>
    <name type="common">Jewelled blenny</name>
    <name type="synonym">Blennius fasciatus</name>
    <dbReference type="NCBI Taxonomy" id="181472"/>
    <lineage>
        <taxon>Eukaryota</taxon>
        <taxon>Metazoa</taxon>
        <taxon>Chordata</taxon>
        <taxon>Craniata</taxon>
        <taxon>Vertebrata</taxon>
        <taxon>Euteleostomi</taxon>
        <taxon>Actinopterygii</taxon>
        <taxon>Neopterygii</taxon>
        <taxon>Teleostei</taxon>
        <taxon>Neoteleostei</taxon>
        <taxon>Acanthomorphata</taxon>
        <taxon>Ovalentaria</taxon>
        <taxon>Blenniimorphae</taxon>
        <taxon>Blenniiformes</taxon>
        <taxon>Blennioidei</taxon>
        <taxon>Blenniidae</taxon>
        <taxon>Salariinae</taxon>
        <taxon>Salarias</taxon>
    </lineage>
</organism>
<dbReference type="GO" id="GO:0008270">
    <property type="term" value="F:zinc ion binding"/>
    <property type="evidence" value="ECO:0007669"/>
    <property type="project" value="UniProtKB-KW"/>
</dbReference>
<keyword evidence="6" id="KW-0862">Zinc</keyword>
<sequence length="448" mass="51361">MRFHLKCCCINEALYQHLSSFIFSGKSQQVVCEEEREEPKHPQIKEEQEETEPQQITVILEDFSSGLDEEKLELKQETDALLVPLTDGDCDHVDPESDSEHLLSHHSAAGENQDKTRLNHLKSTRNAELKLIKDNMNTAHLTESQRETGAGKKCLKWDLYGADENISEAVQIHRNHTCEKPHACQLCGKRFSKKRDLLQHMRTHTGEKPYPCVTCGKSFTNQGVLYRHMRTHTGEKPYSCETCGKRFSEHGILLRHKRTHTGEKPYVCETCGKRFSQQGNMMIHTRTHTGEKPHACDACGKRFCERSNLLVHMRCHTNERPFFCETCGKSYKYRNYLLVHMRTHTGEKPFLCNTCGKGFRTSSAMHKHAVIHTGEKPFSCIECGKCFSSWMKVQLSDISRSDWSVDTADLTKAFSLLSFQHAGSKNLQVCELFQFSSLWNDVDPLGFQ</sequence>
<feature type="domain" description="C2H2-type" evidence="13">
    <location>
        <begin position="322"/>
        <end position="349"/>
    </location>
</feature>
<feature type="compositionally biased region" description="Basic and acidic residues" evidence="12">
    <location>
        <begin position="93"/>
        <end position="103"/>
    </location>
</feature>
<dbReference type="InterPro" id="IPR013087">
    <property type="entry name" value="Znf_C2H2_type"/>
</dbReference>
<feature type="region of interest" description="Disordered" evidence="12">
    <location>
        <begin position="93"/>
        <end position="113"/>
    </location>
</feature>
<proteinExistence type="inferred from homology"/>
<dbReference type="SUPFAM" id="SSF57667">
    <property type="entry name" value="beta-beta-alpha zinc fingers"/>
    <property type="match status" value="4"/>
</dbReference>
<dbReference type="Gene3D" id="3.30.160.60">
    <property type="entry name" value="Classic Zinc Finger"/>
    <property type="match status" value="8"/>
</dbReference>
<keyword evidence="4" id="KW-0677">Repeat</keyword>